<organism evidence="3 4">
    <name type="scientific">Geodia barretti</name>
    <name type="common">Barrett's horny sponge</name>
    <dbReference type="NCBI Taxonomy" id="519541"/>
    <lineage>
        <taxon>Eukaryota</taxon>
        <taxon>Metazoa</taxon>
        <taxon>Porifera</taxon>
        <taxon>Demospongiae</taxon>
        <taxon>Heteroscleromorpha</taxon>
        <taxon>Tetractinellida</taxon>
        <taxon>Astrophorina</taxon>
        <taxon>Geodiidae</taxon>
        <taxon>Geodia</taxon>
    </lineage>
</organism>
<evidence type="ECO:0000256" key="1">
    <source>
        <dbReference type="ARBA" id="ARBA00005662"/>
    </source>
</evidence>
<proteinExistence type="inferred from homology"/>
<dbReference type="InterPro" id="IPR029052">
    <property type="entry name" value="Metallo-depent_PP-like"/>
</dbReference>
<evidence type="ECO:0000313" key="4">
    <source>
        <dbReference type="Proteomes" id="UP001174909"/>
    </source>
</evidence>
<dbReference type="CDD" id="cd07381">
    <property type="entry name" value="MPP_CapA"/>
    <property type="match status" value="1"/>
</dbReference>
<dbReference type="InterPro" id="IPR052169">
    <property type="entry name" value="CW_Biosynth-Accessory"/>
</dbReference>
<keyword evidence="4" id="KW-1185">Reference proteome</keyword>
<reference evidence="3" key="1">
    <citation type="submission" date="2023-03" db="EMBL/GenBank/DDBJ databases">
        <authorList>
            <person name="Steffen K."/>
            <person name="Cardenas P."/>
        </authorList>
    </citation>
    <scope>NUCLEOTIDE SEQUENCE</scope>
</reference>
<comment type="similarity">
    <text evidence="1">Belongs to the CapA family.</text>
</comment>
<name>A0AA35RFV1_GEOBA</name>
<dbReference type="PANTHER" id="PTHR33393:SF13">
    <property type="entry name" value="PGA BIOSYNTHESIS PROTEIN CAPA"/>
    <property type="match status" value="1"/>
</dbReference>
<comment type="caution">
    <text evidence="3">The sequence shown here is derived from an EMBL/GenBank/DDBJ whole genome shotgun (WGS) entry which is preliminary data.</text>
</comment>
<protein>
    <submittedName>
        <fullName evidence="3">PGA biosynthesis protein CapA</fullName>
    </submittedName>
</protein>
<dbReference type="EMBL" id="CASHTH010001059">
    <property type="protein sequence ID" value="CAI8010710.1"/>
    <property type="molecule type" value="Genomic_DNA"/>
</dbReference>
<dbReference type="SUPFAM" id="SSF56300">
    <property type="entry name" value="Metallo-dependent phosphatases"/>
    <property type="match status" value="1"/>
</dbReference>
<gene>
    <name evidence="3" type="ORF">GBAR_LOCUS7022</name>
</gene>
<dbReference type="Pfam" id="PF09587">
    <property type="entry name" value="PGA_cap"/>
    <property type="match status" value="1"/>
</dbReference>
<dbReference type="InterPro" id="IPR019079">
    <property type="entry name" value="Capsule_synth_CapA"/>
</dbReference>
<accession>A0AA35RFV1</accession>
<dbReference type="AlphaFoldDB" id="A0AA35RFV1"/>
<feature type="domain" description="Capsule synthesis protein CapA" evidence="2">
    <location>
        <begin position="23"/>
        <end position="265"/>
    </location>
</feature>
<dbReference type="SMART" id="SM00854">
    <property type="entry name" value="PGA_cap"/>
    <property type="match status" value="1"/>
</dbReference>
<sequence>MTIFAGITGRIEADESVVSGEISVLVVGDITIGSRMTPLIESKGAGVFFQGTTDLIQSADVATASLNTSISERGEPRYGIEHPFRAAPGLGRAIANAGFDAVSLATPHVMDFGLEALEDTITELERYDVKPIGAGTSVETAKLPAWVPVRLSETETAQVALLAYYRANEFARYTEDPLAYAVYSEMTNAVEQIRTTAALVVVWLHWGGKSRSMDEAIGRQRIFAHTLIDAGADMVVCQQLHTYGGIELYQGKPIVYSLSDFIYDAYDKQHSHIVIPKATFDAKETLKSIELIPILTDPPKTPVRPGKPTESKGEVTSPLQVEVPFPSILTGKAAVDTLQNYQRRCAELETEVFIEGERGWIRFFNY</sequence>
<evidence type="ECO:0000259" key="2">
    <source>
        <dbReference type="SMART" id="SM00854"/>
    </source>
</evidence>
<evidence type="ECO:0000313" key="3">
    <source>
        <dbReference type="EMBL" id="CAI8010710.1"/>
    </source>
</evidence>
<dbReference type="Gene3D" id="3.60.21.10">
    <property type="match status" value="1"/>
</dbReference>
<dbReference type="PANTHER" id="PTHR33393">
    <property type="entry name" value="POLYGLUTAMINE SYNTHESIS ACCESSORY PROTEIN RV0574C-RELATED"/>
    <property type="match status" value="1"/>
</dbReference>
<dbReference type="Proteomes" id="UP001174909">
    <property type="component" value="Unassembled WGS sequence"/>
</dbReference>